<dbReference type="RefSeq" id="WP_186503191.1">
    <property type="nucleotide sequence ID" value="NZ_JACOGK010000018.1"/>
</dbReference>
<protein>
    <submittedName>
        <fullName evidence="1">Nucleoid-associated protein</fullName>
    </submittedName>
</protein>
<name>A0ABR6VJW0_9FIRM</name>
<dbReference type="EMBL" id="JACOGK010000018">
    <property type="protein sequence ID" value="MBC3537037.1"/>
    <property type="molecule type" value="Genomic_DNA"/>
</dbReference>
<gene>
    <name evidence="1" type="ORF">H8J70_07220</name>
</gene>
<sequence>MMIHNAILHILDFDTNMCILSKKELDFSSDVVYEYVDKRVNGLMKDPGQQTGIFYATSALQQWLQQLIEGNLSFTDFAATAAKKLYDVLAPCDKNESVDFLVVDFQDDDDARTLALILLDHKTAYTHQVLDEDGEIYNKLIKHYAILPGSSQKTEAYALIRLTDMSIRFVDKKRTCNGEELYILPDRLLQCTARISGRQAVKMVNKITEKVAEEHGGSSVEALSRAKSFLADNAETSESFSPKELGHAVFADNQAMQQEFIQEVEAAKLPDDVPVQREFAQRTGRKHKIKTDTGIEITFPSEYFDNTDYIQFINNDDGTISIELKNIAKIENK</sequence>
<dbReference type="Pfam" id="PF04245">
    <property type="entry name" value="NA37"/>
    <property type="match status" value="1"/>
</dbReference>
<keyword evidence="2" id="KW-1185">Reference proteome</keyword>
<proteinExistence type="predicted"/>
<evidence type="ECO:0000313" key="1">
    <source>
        <dbReference type="EMBL" id="MBC3537037.1"/>
    </source>
</evidence>
<evidence type="ECO:0000313" key="2">
    <source>
        <dbReference type="Proteomes" id="UP000606870"/>
    </source>
</evidence>
<organism evidence="1 2">
    <name type="scientific">Megasphaera hominis</name>
    <dbReference type="NCBI Taxonomy" id="159836"/>
    <lineage>
        <taxon>Bacteria</taxon>
        <taxon>Bacillati</taxon>
        <taxon>Bacillota</taxon>
        <taxon>Negativicutes</taxon>
        <taxon>Veillonellales</taxon>
        <taxon>Veillonellaceae</taxon>
        <taxon>Megasphaera</taxon>
    </lineage>
</organism>
<accession>A0ABR6VJW0</accession>
<dbReference type="Proteomes" id="UP000606870">
    <property type="component" value="Unassembled WGS sequence"/>
</dbReference>
<reference evidence="1 2" key="1">
    <citation type="submission" date="2020-08" db="EMBL/GenBank/DDBJ databases">
        <authorList>
            <person name="Liu C."/>
            <person name="Sun Q."/>
        </authorList>
    </citation>
    <scope>NUCLEOTIDE SEQUENCE [LARGE SCALE GENOMIC DNA]</scope>
    <source>
        <strain evidence="1 2">NSJ-59</strain>
    </source>
</reference>
<dbReference type="InterPro" id="IPR007358">
    <property type="entry name" value="Nucleoid_associated_NdpA"/>
</dbReference>
<comment type="caution">
    <text evidence="1">The sequence shown here is derived from an EMBL/GenBank/DDBJ whole genome shotgun (WGS) entry which is preliminary data.</text>
</comment>